<dbReference type="InterPro" id="IPR024079">
    <property type="entry name" value="MetalloPept_cat_dom_sf"/>
</dbReference>
<dbReference type="AlphaFoldDB" id="A0A1I4ZDD4"/>
<dbReference type="STRING" id="913024.SAMN05421741_10631"/>
<sequence length="815" mass="90994">MKNTTLKKSRLFYLLALLILTVNTISAQGCIVYDDLTTSQRTALGITNQTFQSNQINSLSPFFSTPVGYQLTPKKFRIQIWNVRSTDGSTGVWVPYHEAVEYIKNLNNYYKDYNICFALTGIGVLHDDAVLNGAWHWELKDSGMLNNAYLDNAINVYMAPNVTPIPGVGGVTNYYNNAIAIRQPSMYDKALLAHEMAHALGIMHTIGNRNENEIPNSPNGMGSLSGCEHVTRDPNDPTYNADSAGDYVRDTAADPGLRGNSTHQYYNTDANCNYFGNEINCDGTPYQVDSALISNIMSYGGSQCKIGLSLGQAERIHYGIDNADLSNDVKRALITDENDFDYDFVIRDGEDDFGVEPNTVTQNFWTSPDIWVRTTNDNNLSHENPVYGIGNNYIKVRVVNKGCSISAGEGKLKLYWTKAGTNLPMDVWESGTYNVNGYPLGGLIGEIDLPALESYEEHIFTFPWAVPNPANYSTINEPWHYCLMAKIESPNDVSTLPEHNGVYYHFLNSNNIALKNVHVINNTSSNSGKIHIGNFTGAVKKFKLKLSNYISYNSNTNIFNEAEVKFTFDNKLWSIWQSSGFQGSNFTNFGEKTIIVNEDTEIFLNNFPANDFGLLNVKVNFLTDAYTSNDLFGFNVEHWDNDSNELIGGELYLVNKNERDLFTADATVANNTLQAVTINEPAVYNWYDANGTLLHTGQNYTVSNTNGTYLLEVVADYDGYKDMKEVTIIPNNSVLLHNIYPNPATNNVTVQYNQLNCNNAYIMLVNVNSNTSANYILNLNNASIKINTGQYTPGLYRVVLVCDNNVIESHNLIIQ</sequence>
<gene>
    <name evidence="2" type="ORF">SAMN05421741_10631</name>
</gene>
<proteinExistence type="predicted"/>
<dbReference type="SUPFAM" id="SSF55486">
    <property type="entry name" value="Metalloproteases ('zincins'), catalytic domain"/>
    <property type="match status" value="1"/>
</dbReference>
<feature type="signal peptide" evidence="1">
    <location>
        <begin position="1"/>
        <end position="27"/>
    </location>
</feature>
<evidence type="ECO:0000313" key="3">
    <source>
        <dbReference type="Proteomes" id="UP000199036"/>
    </source>
</evidence>
<organism evidence="2 3">
    <name type="scientific">Paenimyroides ummariense</name>
    <dbReference type="NCBI Taxonomy" id="913024"/>
    <lineage>
        <taxon>Bacteria</taxon>
        <taxon>Pseudomonadati</taxon>
        <taxon>Bacteroidota</taxon>
        <taxon>Flavobacteriia</taxon>
        <taxon>Flavobacteriales</taxon>
        <taxon>Flavobacteriaceae</taxon>
        <taxon>Paenimyroides</taxon>
    </lineage>
</organism>
<reference evidence="3" key="1">
    <citation type="submission" date="2016-10" db="EMBL/GenBank/DDBJ databases">
        <authorList>
            <person name="Varghese N."/>
            <person name="Submissions S."/>
        </authorList>
    </citation>
    <scope>NUCLEOTIDE SEQUENCE [LARGE SCALE GENOMIC DNA]</scope>
    <source>
        <strain evidence="3">DS-12</strain>
    </source>
</reference>
<dbReference type="EMBL" id="FOVI01000006">
    <property type="protein sequence ID" value="SFN48208.1"/>
    <property type="molecule type" value="Genomic_DNA"/>
</dbReference>
<keyword evidence="3" id="KW-1185">Reference proteome</keyword>
<name>A0A1I4ZDD4_9FLAO</name>
<feature type="chain" id="PRO_5011664892" description="Por secretion system C-terminal sorting domain-containing protein" evidence="1">
    <location>
        <begin position="28"/>
        <end position="815"/>
    </location>
</feature>
<evidence type="ECO:0000313" key="2">
    <source>
        <dbReference type="EMBL" id="SFN48208.1"/>
    </source>
</evidence>
<dbReference type="GO" id="GO:0008237">
    <property type="term" value="F:metallopeptidase activity"/>
    <property type="evidence" value="ECO:0007669"/>
    <property type="project" value="InterPro"/>
</dbReference>
<dbReference type="PROSITE" id="PS51257">
    <property type="entry name" value="PROKAR_LIPOPROTEIN"/>
    <property type="match status" value="1"/>
</dbReference>
<dbReference type="Gene3D" id="3.40.390.10">
    <property type="entry name" value="Collagenase (Catalytic Domain)"/>
    <property type="match status" value="1"/>
</dbReference>
<accession>A0A1I4ZDD4</accession>
<keyword evidence="1" id="KW-0732">Signal</keyword>
<protein>
    <recommendedName>
        <fullName evidence="4">Por secretion system C-terminal sorting domain-containing protein</fullName>
    </recommendedName>
</protein>
<dbReference type="OrthoDB" id="1055762at2"/>
<dbReference type="Proteomes" id="UP000199036">
    <property type="component" value="Unassembled WGS sequence"/>
</dbReference>
<evidence type="ECO:0008006" key="4">
    <source>
        <dbReference type="Google" id="ProtNLM"/>
    </source>
</evidence>
<evidence type="ECO:0000256" key="1">
    <source>
        <dbReference type="SAM" id="SignalP"/>
    </source>
</evidence>
<dbReference type="RefSeq" id="WP_143095591.1">
    <property type="nucleotide sequence ID" value="NZ_FOVI01000006.1"/>
</dbReference>